<proteinExistence type="predicted"/>
<dbReference type="GO" id="GO:0033567">
    <property type="term" value="P:DNA replication, Okazaki fragment processing"/>
    <property type="evidence" value="ECO:0007669"/>
    <property type="project" value="InterPro"/>
</dbReference>
<dbReference type="InterPro" id="IPR036279">
    <property type="entry name" value="5-3_exonuclease_C_sf"/>
</dbReference>
<dbReference type="InterPro" id="IPR029060">
    <property type="entry name" value="PIN-like_dom_sf"/>
</dbReference>
<sequence>MTAAKYSTVDMDVIRPAVLNTLRIYRNKFVSEYGELILCCDDRHTWRRDIFPNYKASRKKTRKVSGTDWTNLYDCLNQLKDELRQWFPYKLIQVEKAEADDIIATLVNLIDERTLILSSDKDFVQLHQFNVRQYSPMQKKYVESQSDGWSLHEKIIRGDVGDGVPNIMSDDNVFVDEGRRQKPVTKKKVDAWYHLDPETYCNEEMLRNYNRNKQLVDLSEVPELIRLNIINQFENAKVGDRKRLLTYFVNHRLKNLTENLSEF</sequence>
<dbReference type="AlphaFoldDB" id="A0A382IV46"/>
<dbReference type="PANTHER" id="PTHR42646">
    <property type="entry name" value="FLAP ENDONUCLEASE XNI"/>
    <property type="match status" value="1"/>
</dbReference>
<evidence type="ECO:0000259" key="3">
    <source>
        <dbReference type="SMART" id="SM00475"/>
    </source>
</evidence>
<dbReference type="CDD" id="cd09860">
    <property type="entry name" value="PIN_T4-like"/>
    <property type="match status" value="1"/>
</dbReference>
<dbReference type="Pfam" id="PF02739">
    <property type="entry name" value="5_3_exonuc_N"/>
    <property type="match status" value="1"/>
</dbReference>
<dbReference type="InterPro" id="IPR020046">
    <property type="entry name" value="5-3_exonucl_a-hlix_arch_N"/>
</dbReference>
<dbReference type="SUPFAM" id="SSF88723">
    <property type="entry name" value="PIN domain-like"/>
    <property type="match status" value="1"/>
</dbReference>
<keyword evidence="1" id="KW-0540">Nuclease</keyword>
<dbReference type="PANTHER" id="PTHR42646:SF2">
    <property type="entry name" value="5'-3' EXONUCLEASE FAMILY PROTEIN"/>
    <property type="match status" value="1"/>
</dbReference>
<keyword evidence="2" id="KW-0378">Hydrolase</keyword>
<dbReference type="InterPro" id="IPR002421">
    <property type="entry name" value="5-3_exonuclease"/>
</dbReference>
<organism evidence="4">
    <name type="scientific">marine metagenome</name>
    <dbReference type="NCBI Taxonomy" id="408172"/>
    <lineage>
        <taxon>unclassified sequences</taxon>
        <taxon>metagenomes</taxon>
        <taxon>ecological metagenomes</taxon>
    </lineage>
</organism>
<dbReference type="Gene3D" id="3.40.50.1010">
    <property type="entry name" value="5'-nuclease"/>
    <property type="match status" value="1"/>
</dbReference>
<dbReference type="Pfam" id="PF09293">
    <property type="entry name" value="RNaseH_C"/>
    <property type="match status" value="1"/>
</dbReference>
<dbReference type="GO" id="GO:0003677">
    <property type="term" value="F:DNA binding"/>
    <property type="evidence" value="ECO:0007669"/>
    <property type="project" value="InterPro"/>
</dbReference>
<protein>
    <recommendedName>
        <fullName evidence="3">5'-3' exonuclease domain-containing protein</fullName>
    </recommendedName>
</protein>
<dbReference type="EMBL" id="UINC01069260">
    <property type="protein sequence ID" value="SVC02491.1"/>
    <property type="molecule type" value="Genomic_DNA"/>
</dbReference>
<evidence type="ECO:0000256" key="1">
    <source>
        <dbReference type="ARBA" id="ARBA00022722"/>
    </source>
</evidence>
<dbReference type="InterPro" id="IPR036276">
    <property type="entry name" value="T4_RNaseH_C"/>
</dbReference>
<evidence type="ECO:0000313" key="4">
    <source>
        <dbReference type="EMBL" id="SVC02491.1"/>
    </source>
</evidence>
<accession>A0A382IV46</accession>
<dbReference type="Gene3D" id="1.10.150.20">
    <property type="entry name" value="5' to 3' exonuclease, C-terminal subdomain"/>
    <property type="match status" value="1"/>
</dbReference>
<gene>
    <name evidence="4" type="ORF">METZ01_LOCUS255345</name>
</gene>
<evidence type="ECO:0000256" key="2">
    <source>
        <dbReference type="ARBA" id="ARBA00022801"/>
    </source>
</evidence>
<dbReference type="GO" id="GO:0017108">
    <property type="term" value="F:5'-flap endonuclease activity"/>
    <property type="evidence" value="ECO:0007669"/>
    <property type="project" value="InterPro"/>
</dbReference>
<dbReference type="SUPFAM" id="SSF47807">
    <property type="entry name" value="5' to 3' exonuclease, C-terminal subdomain"/>
    <property type="match status" value="1"/>
</dbReference>
<dbReference type="InterPro" id="IPR038969">
    <property type="entry name" value="FEN"/>
</dbReference>
<feature type="domain" description="5'-3' exonuclease" evidence="3">
    <location>
        <begin position="22"/>
        <end position="259"/>
    </location>
</feature>
<dbReference type="GO" id="GO:0008409">
    <property type="term" value="F:5'-3' exonuclease activity"/>
    <property type="evidence" value="ECO:0007669"/>
    <property type="project" value="InterPro"/>
</dbReference>
<dbReference type="SMART" id="SM00475">
    <property type="entry name" value="53EXOc"/>
    <property type="match status" value="1"/>
</dbReference>
<reference evidence="4" key="1">
    <citation type="submission" date="2018-05" db="EMBL/GenBank/DDBJ databases">
        <authorList>
            <person name="Lanie J.A."/>
            <person name="Ng W.-L."/>
            <person name="Kazmierczak K.M."/>
            <person name="Andrzejewski T.M."/>
            <person name="Davidsen T.M."/>
            <person name="Wayne K.J."/>
            <person name="Tettelin H."/>
            <person name="Glass J.I."/>
            <person name="Rusch D."/>
            <person name="Podicherti R."/>
            <person name="Tsui H.-C.T."/>
            <person name="Winkler M.E."/>
        </authorList>
    </citation>
    <scope>NUCLEOTIDE SEQUENCE</scope>
</reference>
<name>A0A382IV46_9ZZZZ</name>